<comment type="caution">
    <text evidence="2">The sequence shown here is derived from an EMBL/GenBank/DDBJ whole genome shotgun (WGS) entry which is preliminary data.</text>
</comment>
<dbReference type="GeneID" id="61101547"/>
<dbReference type="PANTHER" id="PTHR30111">
    <property type="entry name" value="33 KDA CHAPERONIN"/>
    <property type="match status" value="1"/>
</dbReference>
<dbReference type="GO" id="GO:0044183">
    <property type="term" value="F:protein folding chaperone"/>
    <property type="evidence" value="ECO:0007669"/>
    <property type="project" value="TreeGrafter"/>
</dbReference>
<evidence type="ECO:0000313" key="3">
    <source>
        <dbReference type="Proteomes" id="UP000323274"/>
    </source>
</evidence>
<dbReference type="InterPro" id="IPR016153">
    <property type="entry name" value="Heat_shock_Hsp33_N"/>
</dbReference>
<sequence>MADQFIKTVTKNKFFRAYALDGTQLVRAAALTHDTSRLGAIVLGRGMLATTLTAQSVLKGEERLAIQINGRGPIGNIVVEADAKGSVRGYVTNPQVASIVDDKGQLDVAQAVGSNGFLQITKFAPYSDPYIGQSQLVSGEIGDDFTYYLAQSEQIPSVVGVSVYMNADNTVEAAGGFLIQALPDATDEALDTLEKALKQMKPLADMLVDSYTPLDILEEIFGKGEVEILQVAGVGLAAEPSKAAYRDMLTTLPAEEVQAMIDEDGGAEVVGKFSGKRYFFTAEELSRIVAEIKKNNQD</sequence>
<gene>
    <name evidence="1 2" type="primary">hslO</name>
    <name evidence="2" type="ORF">LCIT_07250</name>
</gene>
<organism evidence="2 3">
    <name type="scientific">Leuconostoc citreum</name>
    <dbReference type="NCBI Taxonomy" id="33964"/>
    <lineage>
        <taxon>Bacteria</taxon>
        <taxon>Bacillati</taxon>
        <taxon>Bacillota</taxon>
        <taxon>Bacilli</taxon>
        <taxon>Lactobacillales</taxon>
        <taxon>Lactobacillaceae</taxon>
        <taxon>Leuconostoc</taxon>
    </lineage>
</organism>
<keyword evidence="1" id="KW-1015">Disulfide bond</keyword>
<evidence type="ECO:0000256" key="1">
    <source>
        <dbReference type="HAMAP-Rule" id="MF_00117"/>
    </source>
</evidence>
<comment type="PTM">
    <text evidence="1">Under oxidizing conditions two disulfide bonds are formed involving the reactive cysteines. Under reducing conditions zinc is bound to the reactive cysteines and the protein is inactive.</text>
</comment>
<protein>
    <recommendedName>
        <fullName evidence="1">33 kDa chaperonin</fullName>
    </recommendedName>
    <alternativeName>
        <fullName evidence="1">Heat shock protein 33 homolog</fullName>
        <shortName evidence="1">HSP33</shortName>
    </alternativeName>
</protein>
<dbReference type="PANTHER" id="PTHR30111:SF1">
    <property type="entry name" value="33 KDA CHAPERONIN"/>
    <property type="match status" value="1"/>
</dbReference>
<proteinExistence type="inferred from homology"/>
<keyword evidence="1" id="KW-0963">Cytoplasm</keyword>
<name>A0A5A5U0W0_LEUCI</name>
<dbReference type="Pfam" id="PF01430">
    <property type="entry name" value="HSP33"/>
    <property type="match status" value="1"/>
</dbReference>
<dbReference type="GO" id="GO:0051082">
    <property type="term" value="F:unfolded protein binding"/>
    <property type="evidence" value="ECO:0007669"/>
    <property type="project" value="UniProtKB-UniRule"/>
</dbReference>
<dbReference type="GO" id="GO:0005737">
    <property type="term" value="C:cytoplasm"/>
    <property type="evidence" value="ECO:0007669"/>
    <property type="project" value="UniProtKB-SubCell"/>
</dbReference>
<keyword evidence="1" id="KW-0676">Redox-active center</keyword>
<dbReference type="SUPFAM" id="SSF64397">
    <property type="entry name" value="Hsp33 domain"/>
    <property type="match status" value="1"/>
</dbReference>
<dbReference type="PIRSF" id="PIRSF005261">
    <property type="entry name" value="Heat_shock_Hsp33"/>
    <property type="match status" value="1"/>
</dbReference>
<comment type="similarity">
    <text evidence="1">Belongs to the HSP33 family.</text>
</comment>
<dbReference type="InterPro" id="IPR016154">
    <property type="entry name" value="Heat_shock_Hsp33_C"/>
</dbReference>
<comment type="caution">
    <text evidence="1">Lacks conserved residue(s) required for the propagation of feature annotation.</text>
</comment>
<dbReference type="NCBIfam" id="NF001033">
    <property type="entry name" value="PRK00114.1"/>
    <property type="match status" value="1"/>
</dbReference>
<dbReference type="InterPro" id="IPR000397">
    <property type="entry name" value="Heat_shock_Hsp33"/>
</dbReference>
<dbReference type="HAMAP" id="MF_00117">
    <property type="entry name" value="HslO"/>
    <property type="match status" value="1"/>
</dbReference>
<dbReference type="RefSeq" id="WP_004901500.1">
    <property type="nucleotide sequence ID" value="NZ_BJJW01000005.1"/>
</dbReference>
<dbReference type="GO" id="GO:0042026">
    <property type="term" value="P:protein refolding"/>
    <property type="evidence" value="ECO:0007669"/>
    <property type="project" value="TreeGrafter"/>
</dbReference>
<dbReference type="Proteomes" id="UP000323274">
    <property type="component" value="Unassembled WGS sequence"/>
</dbReference>
<dbReference type="CDD" id="cd00498">
    <property type="entry name" value="Hsp33"/>
    <property type="match status" value="1"/>
</dbReference>
<dbReference type="Gene3D" id="3.55.30.10">
    <property type="entry name" value="Hsp33 domain"/>
    <property type="match status" value="1"/>
</dbReference>
<dbReference type="Gene3D" id="3.90.1280.10">
    <property type="entry name" value="HSP33 redox switch-like"/>
    <property type="match status" value="1"/>
</dbReference>
<comment type="subcellular location">
    <subcellularLocation>
        <location evidence="1">Cytoplasm</location>
    </subcellularLocation>
</comment>
<keyword evidence="1" id="KW-0862">Zinc</keyword>
<keyword evidence="1" id="KW-0143">Chaperone</keyword>
<reference evidence="2 3" key="1">
    <citation type="submission" date="2019-04" db="EMBL/GenBank/DDBJ databases">
        <title>A pseudo-fructophilic Leuconostoc citreum strain F192-5 isolated from peel of satsuma mandarin: the first report for isolation and characterization of strain-dependent fructophilic-like characteristics.</title>
        <authorList>
            <person name="Maeno S."/>
            <person name="Tanizawa Y."/>
            <person name="Kajikawa A."/>
            <person name="Kanesaki Y."/>
            <person name="Kubota E."/>
            <person name="Arita M."/>
            <person name="Leon D."/>
            <person name="Endo A."/>
        </authorList>
    </citation>
    <scope>NUCLEOTIDE SEQUENCE [LARGE SCALE GENOMIC DNA]</scope>
    <source>
        <strain evidence="2 3">F192-5</strain>
    </source>
</reference>
<accession>A0A5A5U0W0</accession>
<comment type="function">
    <text evidence="1">Redox regulated molecular chaperone. Protects both thermally unfolding and oxidatively damaged proteins from irreversible aggregation. Plays an important role in the bacterial defense system toward oxidative stress.</text>
</comment>
<dbReference type="EMBL" id="BJJW01000005">
    <property type="protein sequence ID" value="GDZ83483.1"/>
    <property type="molecule type" value="Genomic_DNA"/>
</dbReference>
<dbReference type="AlphaFoldDB" id="A0A5A5U0W0"/>
<dbReference type="OMA" id="DMQCECC"/>
<evidence type="ECO:0000313" key="2">
    <source>
        <dbReference type="EMBL" id="GDZ83483.1"/>
    </source>
</evidence>
<dbReference type="SUPFAM" id="SSF118352">
    <property type="entry name" value="HSP33 redox switch-like"/>
    <property type="match status" value="1"/>
</dbReference>